<name>A0A9W9XTL0_9EURO</name>
<protein>
    <submittedName>
        <fullName evidence="1">Phenazine biosynthesis PhzF protein</fullName>
    </submittedName>
</protein>
<organism evidence="1 2">
    <name type="scientific">Penicillium fimorum</name>
    <dbReference type="NCBI Taxonomy" id="1882269"/>
    <lineage>
        <taxon>Eukaryota</taxon>
        <taxon>Fungi</taxon>
        <taxon>Dikarya</taxon>
        <taxon>Ascomycota</taxon>
        <taxon>Pezizomycotina</taxon>
        <taxon>Eurotiomycetes</taxon>
        <taxon>Eurotiomycetidae</taxon>
        <taxon>Eurotiales</taxon>
        <taxon>Aspergillaceae</taxon>
        <taxon>Penicillium</taxon>
    </lineage>
</organism>
<sequence>MGNVSKGHADAVLSDLDISRDELAPELRIQNAGMSNVKTLLPLRSIEKLNDMKLDYRRTKKLCDNIKSTGFYAYVVINRELQMYEAREVPKEYGHWEDSATALAFMLLLNDFPDPHWTLRIRQGWTRDRRGEINLRFRKWGNEVVGCWIGGTAKFETEKRVGK</sequence>
<evidence type="ECO:0000313" key="1">
    <source>
        <dbReference type="EMBL" id="KAJ5502320.1"/>
    </source>
</evidence>
<dbReference type="AlphaFoldDB" id="A0A9W9XTL0"/>
<dbReference type="EMBL" id="JAPWDS010000003">
    <property type="protein sequence ID" value="KAJ5502320.1"/>
    <property type="molecule type" value="Genomic_DNA"/>
</dbReference>
<proteinExistence type="predicted"/>
<accession>A0A9W9XTL0</accession>
<keyword evidence="2" id="KW-1185">Reference proteome</keyword>
<evidence type="ECO:0000313" key="2">
    <source>
        <dbReference type="Proteomes" id="UP001149954"/>
    </source>
</evidence>
<dbReference type="Proteomes" id="UP001149954">
    <property type="component" value="Unassembled WGS sequence"/>
</dbReference>
<dbReference type="SUPFAM" id="SSF54506">
    <property type="entry name" value="Diaminopimelate epimerase-like"/>
    <property type="match status" value="1"/>
</dbReference>
<comment type="caution">
    <text evidence="1">The sequence shown here is derived from an EMBL/GenBank/DDBJ whole genome shotgun (WGS) entry which is preliminary data.</text>
</comment>
<dbReference type="Gene3D" id="3.10.310.10">
    <property type="entry name" value="Diaminopimelate Epimerase, Chain A, domain 1"/>
    <property type="match status" value="1"/>
</dbReference>
<reference evidence="1" key="2">
    <citation type="journal article" date="2023" name="IMA Fungus">
        <title>Comparative genomic study of the Penicillium genus elucidates a diverse pangenome and 15 lateral gene transfer events.</title>
        <authorList>
            <person name="Petersen C."/>
            <person name="Sorensen T."/>
            <person name="Nielsen M.R."/>
            <person name="Sondergaard T.E."/>
            <person name="Sorensen J.L."/>
            <person name="Fitzpatrick D.A."/>
            <person name="Frisvad J.C."/>
            <person name="Nielsen K.L."/>
        </authorList>
    </citation>
    <scope>NUCLEOTIDE SEQUENCE</scope>
    <source>
        <strain evidence="1">IBT 29495</strain>
    </source>
</reference>
<reference evidence="1" key="1">
    <citation type="submission" date="2022-12" db="EMBL/GenBank/DDBJ databases">
        <authorList>
            <person name="Petersen C."/>
        </authorList>
    </citation>
    <scope>NUCLEOTIDE SEQUENCE</scope>
    <source>
        <strain evidence="1">IBT 29495</strain>
    </source>
</reference>
<gene>
    <name evidence="1" type="ORF">N7463_005194</name>
</gene>
<dbReference type="OrthoDB" id="75169at2759"/>